<organism evidence="1 2">
    <name type="scientific">Saccharothrix australiensis</name>
    <dbReference type="NCBI Taxonomy" id="2072"/>
    <lineage>
        <taxon>Bacteria</taxon>
        <taxon>Bacillati</taxon>
        <taxon>Actinomycetota</taxon>
        <taxon>Actinomycetes</taxon>
        <taxon>Pseudonocardiales</taxon>
        <taxon>Pseudonocardiaceae</taxon>
        <taxon>Saccharothrix</taxon>
    </lineage>
</organism>
<reference evidence="1 2" key="1">
    <citation type="submission" date="2018-10" db="EMBL/GenBank/DDBJ databases">
        <title>Sequencing the genomes of 1000 actinobacteria strains.</title>
        <authorList>
            <person name="Klenk H.-P."/>
        </authorList>
    </citation>
    <scope>NUCLEOTIDE SEQUENCE [LARGE SCALE GENOMIC DNA]</scope>
    <source>
        <strain evidence="1 2">DSM 43800</strain>
    </source>
</reference>
<gene>
    <name evidence="1" type="ORF">C8E97_5188</name>
</gene>
<dbReference type="EMBL" id="RBXO01000001">
    <property type="protein sequence ID" value="RKT56489.1"/>
    <property type="molecule type" value="Genomic_DNA"/>
</dbReference>
<protein>
    <submittedName>
        <fullName evidence="1">Uncharacterized protein</fullName>
    </submittedName>
</protein>
<accession>A0A495W4Q8</accession>
<comment type="caution">
    <text evidence="1">The sequence shown here is derived from an EMBL/GenBank/DDBJ whole genome shotgun (WGS) entry which is preliminary data.</text>
</comment>
<evidence type="ECO:0000313" key="1">
    <source>
        <dbReference type="EMBL" id="RKT56489.1"/>
    </source>
</evidence>
<dbReference type="Proteomes" id="UP000282084">
    <property type="component" value="Unassembled WGS sequence"/>
</dbReference>
<dbReference type="RefSeq" id="WP_246019165.1">
    <property type="nucleotide sequence ID" value="NZ_RBXO01000001.1"/>
</dbReference>
<keyword evidence="2" id="KW-1185">Reference proteome</keyword>
<evidence type="ECO:0000313" key="2">
    <source>
        <dbReference type="Proteomes" id="UP000282084"/>
    </source>
</evidence>
<proteinExistence type="predicted"/>
<sequence length="100" mass="11232">MIDSVESEPLWDEAGFTAFLEGPAVDDAPRLFAVAVEYGHRHDGHIAAYGMAFHDHAEIISTDGDFRARLHTPESALTYFRDDNDTTPRLVWLSGTRKRT</sequence>
<dbReference type="AlphaFoldDB" id="A0A495W4Q8"/>
<name>A0A495W4Q8_9PSEU</name>